<dbReference type="PANTHER" id="PTHR42880:SF1">
    <property type="entry name" value="ISOPROPYLMALATE_HOMOCITRATE_CITRAMALATE SYNTHASE FAMILY PROTEIN"/>
    <property type="match status" value="1"/>
</dbReference>
<proteinExistence type="inferred from homology"/>
<dbReference type="SUPFAM" id="SSF51569">
    <property type="entry name" value="Aldolase"/>
    <property type="match status" value="1"/>
</dbReference>
<evidence type="ECO:0000313" key="11">
    <source>
        <dbReference type="Proteomes" id="UP000199412"/>
    </source>
</evidence>
<evidence type="ECO:0000256" key="2">
    <source>
        <dbReference type="ARBA" id="ARBA00006154"/>
    </source>
</evidence>
<dbReference type="InterPro" id="IPR054691">
    <property type="entry name" value="LeuA/HCS_post-cat"/>
</dbReference>
<dbReference type="CDD" id="cd07939">
    <property type="entry name" value="DRE_TIM_NifV"/>
    <property type="match status" value="1"/>
</dbReference>
<feature type="domain" description="Pyruvate carboxyltransferase" evidence="9">
    <location>
        <begin position="20"/>
        <end position="271"/>
    </location>
</feature>
<dbReference type="PANTHER" id="PTHR42880">
    <property type="entry name" value="HOMOCITRATE SYNTHASE"/>
    <property type="match status" value="1"/>
</dbReference>
<dbReference type="Gene3D" id="1.10.238.260">
    <property type="match status" value="1"/>
</dbReference>
<organism evidence="10 11">
    <name type="scientific">Rhodospira trueperi</name>
    <dbReference type="NCBI Taxonomy" id="69960"/>
    <lineage>
        <taxon>Bacteria</taxon>
        <taxon>Pseudomonadati</taxon>
        <taxon>Pseudomonadota</taxon>
        <taxon>Alphaproteobacteria</taxon>
        <taxon>Rhodospirillales</taxon>
        <taxon>Rhodospirillaceae</taxon>
        <taxon>Rhodospira</taxon>
    </lineage>
</organism>
<comment type="function">
    <text evidence="1 8">This protein is a Fe-Mo-cofactor biosynthetic component.</text>
</comment>
<dbReference type="NCBIfam" id="TIGR02660">
    <property type="entry name" value="nifV_homocitr"/>
    <property type="match status" value="1"/>
</dbReference>
<dbReference type="OrthoDB" id="9803573at2"/>
<dbReference type="InterPro" id="IPR013477">
    <property type="entry name" value="NifV/FrbC"/>
</dbReference>
<sequence length="393" mass="41597">MTCFRSAAEAARAEASESPVILTDTTLRDGEQTAGVAFSRNEKLAIATALDRAGVPELEVGIPAMGPEEQEDIRAILALPLRATAFVWCRLSDTDLDAALACCAAMVHVSAPVSDRQIKGKLGRSRDWVLRELDRVVRRARDHGLRVSVGGEDASRADPDFVARVIETAERAGAQRFRYADTLGMLDPFSTRDAFTRMRALTDMDLEIHAHDDLGMACANSLAAVRGGATHVSTTVVGLGERAGNAALEEVAVALDALYGRDTGVDAVHLPALAALVAAAAGRPVPVGKSVVGDGVFTHESGIHVQGLLRDPGTYTGLEPGRLGRAHRLVVGKHTGAAGLAHACETLGLTMAPGQAARMVPLLRAHYLRGKQAPEAEDLRAWHAVTLEPETVQ</sequence>
<evidence type="ECO:0000259" key="9">
    <source>
        <dbReference type="PROSITE" id="PS50991"/>
    </source>
</evidence>
<accession>A0A1G7CP55</accession>
<dbReference type="AlphaFoldDB" id="A0A1G7CP55"/>
<dbReference type="GO" id="GO:0004410">
    <property type="term" value="F:homocitrate synthase activity"/>
    <property type="evidence" value="ECO:0007669"/>
    <property type="project" value="UniProtKB-UniRule"/>
</dbReference>
<evidence type="ECO:0000256" key="4">
    <source>
        <dbReference type="ARBA" id="ARBA00020735"/>
    </source>
</evidence>
<dbReference type="PROSITE" id="PS00815">
    <property type="entry name" value="AIPM_HOMOCIT_SYNTH_1"/>
    <property type="match status" value="1"/>
</dbReference>
<dbReference type="Pfam" id="PF22617">
    <property type="entry name" value="HCS_D2"/>
    <property type="match status" value="1"/>
</dbReference>
<evidence type="ECO:0000256" key="5">
    <source>
        <dbReference type="ARBA" id="ARBA00022679"/>
    </source>
</evidence>
<dbReference type="EMBL" id="FNAP01000006">
    <property type="protein sequence ID" value="SDE40245.1"/>
    <property type="molecule type" value="Genomic_DNA"/>
</dbReference>
<evidence type="ECO:0000256" key="1">
    <source>
        <dbReference type="ARBA" id="ARBA00003050"/>
    </source>
</evidence>
<dbReference type="InterPro" id="IPR002034">
    <property type="entry name" value="AIPM/Hcit_synth_CS"/>
</dbReference>
<keyword evidence="5 7" id="KW-0808">Transferase</keyword>
<keyword evidence="11" id="KW-1185">Reference proteome</keyword>
<evidence type="ECO:0000313" key="10">
    <source>
        <dbReference type="EMBL" id="SDE40245.1"/>
    </source>
</evidence>
<gene>
    <name evidence="10" type="ORF">SAMN05421720_106133</name>
</gene>
<evidence type="ECO:0000256" key="3">
    <source>
        <dbReference type="ARBA" id="ARBA00012974"/>
    </source>
</evidence>
<evidence type="ECO:0000256" key="6">
    <source>
        <dbReference type="ARBA" id="ARBA00048019"/>
    </source>
</evidence>
<dbReference type="InterPro" id="IPR013785">
    <property type="entry name" value="Aldolase_TIM"/>
</dbReference>
<dbReference type="Gene3D" id="3.20.20.70">
    <property type="entry name" value="Aldolase class I"/>
    <property type="match status" value="1"/>
</dbReference>
<dbReference type="Pfam" id="PF00682">
    <property type="entry name" value="HMGL-like"/>
    <property type="match status" value="1"/>
</dbReference>
<protein>
    <recommendedName>
        <fullName evidence="4 8">Homocitrate synthase</fullName>
        <ecNumber evidence="3 8">2.3.3.14</ecNumber>
    </recommendedName>
</protein>
<dbReference type="Proteomes" id="UP000199412">
    <property type="component" value="Unassembled WGS sequence"/>
</dbReference>
<name>A0A1G7CP55_9PROT</name>
<dbReference type="STRING" id="69960.SAMN05421720_106133"/>
<keyword evidence="8" id="KW-0535">Nitrogen fixation</keyword>
<dbReference type="PROSITE" id="PS50991">
    <property type="entry name" value="PYR_CT"/>
    <property type="match status" value="1"/>
</dbReference>
<comment type="catalytic activity">
    <reaction evidence="6 8">
        <text>acetyl-CoA + 2-oxoglutarate + H2O = (2R)-homocitrate + CoA + H(+)</text>
        <dbReference type="Rhea" id="RHEA:12929"/>
        <dbReference type="ChEBI" id="CHEBI:15377"/>
        <dbReference type="ChEBI" id="CHEBI:15378"/>
        <dbReference type="ChEBI" id="CHEBI:16810"/>
        <dbReference type="ChEBI" id="CHEBI:57287"/>
        <dbReference type="ChEBI" id="CHEBI:57288"/>
        <dbReference type="ChEBI" id="CHEBI:58884"/>
        <dbReference type="EC" id="2.3.3.14"/>
    </reaction>
</comment>
<dbReference type="RefSeq" id="WP_092785673.1">
    <property type="nucleotide sequence ID" value="NZ_FNAP01000006.1"/>
</dbReference>
<dbReference type="EC" id="2.3.3.14" evidence="3 8"/>
<dbReference type="InterPro" id="IPR000891">
    <property type="entry name" value="PYR_CT"/>
</dbReference>
<dbReference type="PROSITE" id="PS00816">
    <property type="entry name" value="AIPM_HOMOCIT_SYNTH_2"/>
    <property type="match status" value="1"/>
</dbReference>
<evidence type="ECO:0000256" key="7">
    <source>
        <dbReference type="RuleBase" id="RU003523"/>
    </source>
</evidence>
<reference evidence="10 11" key="1">
    <citation type="submission" date="2016-10" db="EMBL/GenBank/DDBJ databases">
        <authorList>
            <person name="de Groot N.N."/>
        </authorList>
    </citation>
    <scope>NUCLEOTIDE SEQUENCE [LARGE SCALE GENOMIC DNA]</scope>
    <source>
        <strain evidence="10 11">ATCC 700224</strain>
    </source>
</reference>
<dbReference type="GO" id="GO:0019752">
    <property type="term" value="P:carboxylic acid metabolic process"/>
    <property type="evidence" value="ECO:0007669"/>
    <property type="project" value="UniProtKB-UniRule"/>
</dbReference>
<comment type="similarity">
    <text evidence="2 7">Belongs to the alpha-IPM synthase/homocitrate synthase family.</text>
</comment>
<dbReference type="GO" id="GO:0009399">
    <property type="term" value="P:nitrogen fixation"/>
    <property type="evidence" value="ECO:0007669"/>
    <property type="project" value="UniProtKB-UniRule"/>
</dbReference>
<evidence type="ECO:0000256" key="8">
    <source>
        <dbReference type="RuleBase" id="RU367143"/>
    </source>
</evidence>